<dbReference type="GO" id="GO:0050660">
    <property type="term" value="F:flavin adenine dinucleotide binding"/>
    <property type="evidence" value="ECO:0007669"/>
    <property type="project" value="InterPro"/>
</dbReference>
<protein>
    <submittedName>
        <fullName evidence="6">Putative fad binding domain containing protein</fullName>
    </submittedName>
</protein>
<accession>A0A0G2FG59</accession>
<evidence type="ECO:0000256" key="1">
    <source>
        <dbReference type="ARBA" id="ARBA00001974"/>
    </source>
</evidence>
<dbReference type="STRING" id="1214573.A0A0G2FG59"/>
<dbReference type="GO" id="GO:0016491">
    <property type="term" value="F:oxidoreductase activity"/>
    <property type="evidence" value="ECO:0007669"/>
    <property type="project" value="UniProtKB-KW"/>
</dbReference>
<comment type="cofactor">
    <cofactor evidence="1">
        <name>FAD</name>
        <dbReference type="ChEBI" id="CHEBI:57692"/>
    </cofactor>
</comment>
<dbReference type="InterPro" id="IPR016169">
    <property type="entry name" value="FAD-bd_PCMH_sub2"/>
</dbReference>
<comment type="caution">
    <text evidence="6">The sequence shown here is derived from an EMBL/GenBank/DDBJ whole genome shotgun (WGS) entry which is preliminary data.</text>
</comment>
<keyword evidence="4" id="KW-0274">FAD</keyword>
<dbReference type="EMBL" id="LCUC01000258">
    <property type="protein sequence ID" value="KKY33099.1"/>
    <property type="molecule type" value="Genomic_DNA"/>
</dbReference>
<evidence type="ECO:0000256" key="4">
    <source>
        <dbReference type="ARBA" id="ARBA00022827"/>
    </source>
</evidence>
<sequence>MSDSILSIEMVTGSGKIVTATEEQNSDLFYAAKGAGFNFGIATSIIYRTYPATNNGQAMSADMIFPGSLNGTVWELVKSFAASQPKKLTIGLHIGYTADSGIAIAANFLYAGPQDEGISLIQPFLDLNPMNLNISTVAWDEIPSVASYGAIAKYGCTPGVYYVPNAVNLYQVDVENLIRVVNYMDISLAANETLANGFSIVWQQPASHGFQLQQLDSSAFPYRDVAAFV</sequence>
<proteinExistence type="inferred from homology"/>
<reference evidence="6 7" key="1">
    <citation type="submission" date="2015-05" db="EMBL/GenBank/DDBJ databases">
        <title>Distinctive expansion of gene families associated with plant cell wall degradation and secondary metabolism in the genomes of grapevine trunk pathogens.</title>
        <authorList>
            <person name="Lawrence D.P."/>
            <person name="Travadon R."/>
            <person name="Rolshausen P.E."/>
            <person name="Baumgartner K."/>
        </authorList>
    </citation>
    <scope>NUCLEOTIDE SEQUENCE [LARGE SCALE GENOMIC DNA]</scope>
    <source>
        <strain evidence="6">DA912</strain>
    </source>
</reference>
<reference evidence="6 7" key="2">
    <citation type="submission" date="2015-05" db="EMBL/GenBank/DDBJ databases">
        <authorList>
            <person name="Morales-Cruz A."/>
            <person name="Amrine K.C."/>
            <person name="Cantu D."/>
        </authorList>
    </citation>
    <scope>NUCLEOTIDE SEQUENCE [LARGE SCALE GENOMIC DNA]</scope>
    <source>
        <strain evidence="6">DA912</strain>
    </source>
</reference>
<dbReference type="InterPro" id="IPR036318">
    <property type="entry name" value="FAD-bd_PCMH-like_sf"/>
</dbReference>
<dbReference type="Proteomes" id="UP000034680">
    <property type="component" value="Unassembled WGS sequence"/>
</dbReference>
<organism evidence="6 7">
    <name type="scientific">Diaporthe ampelina</name>
    <dbReference type="NCBI Taxonomy" id="1214573"/>
    <lineage>
        <taxon>Eukaryota</taxon>
        <taxon>Fungi</taxon>
        <taxon>Dikarya</taxon>
        <taxon>Ascomycota</taxon>
        <taxon>Pezizomycotina</taxon>
        <taxon>Sordariomycetes</taxon>
        <taxon>Sordariomycetidae</taxon>
        <taxon>Diaporthales</taxon>
        <taxon>Diaporthaceae</taxon>
        <taxon>Diaporthe</taxon>
    </lineage>
</organism>
<dbReference type="PANTHER" id="PTHR42973">
    <property type="entry name" value="BINDING OXIDOREDUCTASE, PUTATIVE (AFU_ORTHOLOGUE AFUA_1G17690)-RELATED"/>
    <property type="match status" value="1"/>
</dbReference>
<evidence type="ECO:0000313" key="6">
    <source>
        <dbReference type="EMBL" id="KKY33099.1"/>
    </source>
</evidence>
<dbReference type="AlphaFoldDB" id="A0A0G2FG59"/>
<dbReference type="OrthoDB" id="415825at2759"/>
<evidence type="ECO:0000256" key="3">
    <source>
        <dbReference type="ARBA" id="ARBA00022630"/>
    </source>
</evidence>
<keyword evidence="7" id="KW-1185">Reference proteome</keyword>
<evidence type="ECO:0000256" key="5">
    <source>
        <dbReference type="ARBA" id="ARBA00023002"/>
    </source>
</evidence>
<dbReference type="SUPFAM" id="SSF56176">
    <property type="entry name" value="FAD-binding/transporter-associated domain-like"/>
    <property type="match status" value="1"/>
</dbReference>
<gene>
    <name evidence="6" type="ORF">UCDDA912_g06923</name>
</gene>
<keyword evidence="3" id="KW-0285">Flavoprotein</keyword>
<dbReference type="Gene3D" id="3.30.465.10">
    <property type="match status" value="1"/>
</dbReference>
<dbReference type="PANTHER" id="PTHR42973:SF39">
    <property type="entry name" value="FAD-BINDING PCMH-TYPE DOMAIN-CONTAINING PROTEIN"/>
    <property type="match status" value="1"/>
</dbReference>
<comment type="similarity">
    <text evidence="2">Belongs to the oxygen-dependent FAD-linked oxidoreductase family.</text>
</comment>
<keyword evidence="5" id="KW-0560">Oxidoreductase</keyword>
<dbReference type="Gene3D" id="3.40.462.20">
    <property type="match status" value="1"/>
</dbReference>
<dbReference type="InterPro" id="IPR050416">
    <property type="entry name" value="FAD-linked_Oxidoreductase"/>
</dbReference>
<evidence type="ECO:0000313" key="7">
    <source>
        <dbReference type="Proteomes" id="UP000034680"/>
    </source>
</evidence>
<name>A0A0G2FG59_9PEZI</name>
<evidence type="ECO:0000256" key="2">
    <source>
        <dbReference type="ARBA" id="ARBA00005466"/>
    </source>
</evidence>